<name>A0A6J7L2B6_9ZZZZ</name>
<dbReference type="Pfam" id="PF14520">
    <property type="entry name" value="HHH_5"/>
    <property type="match status" value="1"/>
</dbReference>
<dbReference type="InterPro" id="IPR000085">
    <property type="entry name" value="RuvA"/>
</dbReference>
<evidence type="ECO:0000256" key="3">
    <source>
        <dbReference type="ARBA" id="ARBA00023125"/>
    </source>
</evidence>
<accession>A0A6J7L2B6</accession>
<dbReference type="EMBL" id="CAFBNE010000075">
    <property type="protein sequence ID" value="CAB4960479.1"/>
    <property type="molecule type" value="Genomic_DNA"/>
</dbReference>
<reference evidence="6" key="1">
    <citation type="submission" date="2020-05" db="EMBL/GenBank/DDBJ databases">
        <authorList>
            <person name="Chiriac C."/>
            <person name="Salcher M."/>
            <person name="Ghai R."/>
            <person name="Kavagutti S V."/>
        </authorList>
    </citation>
    <scope>NUCLEOTIDE SEQUENCE</scope>
</reference>
<dbReference type="InterPro" id="IPR011114">
    <property type="entry name" value="RuvA_C"/>
</dbReference>
<dbReference type="Gene3D" id="2.40.50.140">
    <property type="entry name" value="Nucleic acid-binding proteins"/>
    <property type="match status" value="1"/>
</dbReference>
<protein>
    <submittedName>
        <fullName evidence="6">Unannotated protein</fullName>
    </submittedName>
</protein>
<dbReference type="GO" id="GO:0003677">
    <property type="term" value="F:DNA binding"/>
    <property type="evidence" value="ECO:0007669"/>
    <property type="project" value="UniProtKB-KW"/>
</dbReference>
<dbReference type="InterPro" id="IPR036267">
    <property type="entry name" value="RuvA_C_sf"/>
</dbReference>
<dbReference type="HAMAP" id="MF_00031">
    <property type="entry name" value="DNA_HJ_migration_RuvA"/>
    <property type="match status" value="1"/>
</dbReference>
<keyword evidence="2" id="KW-0227">DNA damage</keyword>
<dbReference type="SUPFAM" id="SSF50249">
    <property type="entry name" value="Nucleic acid-binding proteins"/>
    <property type="match status" value="1"/>
</dbReference>
<dbReference type="AlphaFoldDB" id="A0A6J7L2B6"/>
<dbReference type="Pfam" id="PF07499">
    <property type="entry name" value="RuvA_C"/>
    <property type="match status" value="1"/>
</dbReference>
<dbReference type="SUPFAM" id="SSF46929">
    <property type="entry name" value="DNA helicase RuvA subunit, C-terminal domain"/>
    <property type="match status" value="1"/>
</dbReference>
<evidence type="ECO:0000259" key="5">
    <source>
        <dbReference type="SMART" id="SM00278"/>
    </source>
</evidence>
<keyword evidence="1" id="KW-0963">Cytoplasm</keyword>
<feature type="domain" description="Helix-hairpin-helix DNA-binding motif class 1" evidence="5">
    <location>
        <begin position="107"/>
        <end position="126"/>
    </location>
</feature>
<dbReference type="InterPro" id="IPR010994">
    <property type="entry name" value="RuvA_2-like"/>
</dbReference>
<dbReference type="InterPro" id="IPR013849">
    <property type="entry name" value="DNA_helicase_Holl-junc_RuvA_I"/>
</dbReference>
<dbReference type="Pfam" id="PF01330">
    <property type="entry name" value="RuvA_N"/>
    <property type="match status" value="1"/>
</dbReference>
<dbReference type="GO" id="GO:0009378">
    <property type="term" value="F:four-way junction helicase activity"/>
    <property type="evidence" value="ECO:0007669"/>
    <property type="project" value="InterPro"/>
</dbReference>
<dbReference type="GO" id="GO:0005524">
    <property type="term" value="F:ATP binding"/>
    <property type="evidence" value="ECO:0007669"/>
    <property type="project" value="InterPro"/>
</dbReference>
<proteinExistence type="inferred from homology"/>
<evidence type="ECO:0000313" key="6">
    <source>
        <dbReference type="EMBL" id="CAB4960479.1"/>
    </source>
</evidence>
<dbReference type="GO" id="GO:0006310">
    <property type="term" value="P:DNA recombination"/>
    <property type="evidence" value="ECO:0007669"/>
    <property type="project" value="InterPro"/>
</dbReference>
<dbReference type="SMART" id="SM00278">
    <property type="entry name" value="HhH1"/>
    <property type="match status" value="2"/>
</dbReference>
<dbReference type="Gene3D" id="1.10.8.10">
    <property type="entry name" value="DNA helicase RuvA subunit, C-terminal domain"/>
    <property type="match status" value="1"/>
</dbReference>
<organism evidence="6">
    <name type="scientific">freshwater metagenome</name>
    <dbReference type="NCBI Taxonomy" id="449393"/>
    <lineage>
        <taxon>unclassified sequences</taxon>
        <taxon>metagenomes</taxon>
        <taxon>ecological metagenomes</taxon>
    </lineage>
</organism>
<evidence type="ECO:0000256" key="4">
    <source>
        <dbReference type="ARBA" id="ARBA00023204"/>
    </source>
</evidence>
<feature type="domain" description="Helix-hairpin-helix DNA-binding motif class 1" evidence="5">
    <location>
        <begin position="72"/>
        <end position="91"/>
    </location>
</feature>
<evidence type="ECO:0000256" key="1">
    <source>
        <dbReference type="ARBA" id="ARBA00022490"/>
    </source>
</evidence>
<dbReference type="Gene3D" id="1.10.150.20">
    <property type="entry name" value="5' to 3' exonuclease, C-terminal subdomain"/>
    <property type="match status" value="1"/>
</dbReference>
<keyword evidence="3" id="KW-0238">DNA-binding</keyword>
<evidence type="ECO:0000256" key="2">
    <source>
        <dbReference type="ARBA" id="ARBA00022763"/>
    </source>
</evidence>
<dbReference type="CDD" id="cd14332">
    <property type="entry name" value="UBA_RuvA_C"/>
    <property type="match status" value="1"/>
</dbReference>
<gene>
    <name evidence="6" type="ORF">UFOPK3772_02169</name>
</gene>
<dbReference type="GO" id="GO:0006281">
    <property type="term" value="P:DNA repair"/>
    <property type="evidence" value="ECO:0007669"/>
    <property type="project" value="UniProtKB-KW"/>
</dbReference>
<keyword evidence="4" id="KW-0234">DNA repair</keyword>
<dbReference type="SUPFAM" id="SSF47781">
    <property type="entry name" value="RuvA domain 2-like"/>
    <property type="match status" value="1"/>
</dbReference>
<dbReference type="InterPro" id="IPR003583">
    <property type="entry name" value="Hlx-hairpin-Hlx_DNA-bd_motif"/>
</dbReference>
<dbReference type="NCBIfam" id="TIGR00084">
    <property type="entry name" value="ruvA"/>
    <property type="match status" value="1"/>
</dbReference>
<dbReference type="GO" id="GO:0009379">
    <property type="term" value="C:Holliday junction helicase complex"/>
    <property type="evidence" value="ECO:0007669"/>
    <property type="project" value="InterPro"/>
</dbReference>
<dbReference type="InterPro" id="IPR012340">
    <property type="entry name" value="NA-bd_OB-fold"/>
</dbReference>
<sequence length="206" mass="21159">MIDFIRGTVTAVRPDRVVIDIGPLGLTAICTPAAALSVRVGERVELITSLVIREDGWTVYGFLDADERTVFEQVQTVSGVGPRLAMGLLATLSPDELRLAVAREDLATLTKVPGVGRKGASRLVLELKDKLGPAQGIVAAGVSGGALGGGWQASVTAGLTSLGWSAKEAEQAVLAVAPLAKAPDGESAGPDIAALLKAALRSLDRS</sequence>